<feature type="non-terminal residue" evidence="2">
    <location>
        <position position="58"/>
    </location>
</feature>
<dbReference type="EMBL" id="ANJW01000243">
    <property type="protein sequence ID" value="EPC57132.1"/>
    <property type="molecule type" value="Genomic_DNA"/>
</dbReference>
<accession>A0A829GIK0</accession>
<evidence type="ECO:0000313" key="3">
    <source>
        <dbReference type="Proteomes" id="UP000014316"/>
    </source>
</evidence>
<dbReference type="Gene3D" id="2.40.50.140">
    <property type="entry name" value="Nucleic acid-binding proteins"/>
    <property type="match status" value="1"/>
</dbReference>
<dbReference type="SUPFAM" id="SSF50249">
    <property type="entry name" value="Nucleic acid-binding proteins"/>
    <property type="match status" value="1"/>
</dbReference>
<dbReference type="Proteomes" id="UP000014316">
    <property type="component" value="Unassembled WGS sequence"/>
</dbReference>
<dbReference type="AlphaFoldDB" id="A0A829GIK0"/>
<organism evidence="2 3">
    <name type="scientific">Lacticaseibacillus paracasei subsp. paracasei Lpp123</name>
    <dbReference type="NCBI Taxonomy" id="1256201"/>
    <lineage>
        <taxon>Bacteria</taxon>
        <taxon>Bacillati</taxon>
        <taxon>Bacillota</taxon>
        <taxon>Bacilli</taxon>
        <taxon>Lactobacillales</taxon>
        <taxon>Lactobacillaceae</taxon>
        <taxon>Lacticaseibacillus</taxon>
    </lineage>
</organism>
<protein>
    <submittedName>
        <fullName evidence="2">Putative RNA methyltransferase</fullName>
    </submittedName>
</protein>
<dbReference type="GO" id="GO:0008168">
    <property type="term" value="F:methyltransferase activity"/>
    <property type="evidence" value="ECO:0007669"/>
    <property type="project" value="UniProtKB-KW"/>
</dbReference>
<keyword evidence="2" id="KW-0808">Transferase</keyword>
<proteinExistence type="predicted"/>
<feature type="domain" description="TRAM" evidence="1">
    <location>
        <begin position="8"/>
        <end position="58"/>
    </location>
</feature>
<reference evidence="2 3" key="1">
    <citation type="journal article" date="2013" name="PLoS ONE">
        <title>Lactobacillus paracasei comparative genomics: towards species pan-genome definition and exploitation of diversity.</title>
        <authorList>
            <person name="Smokvina T."/>
            <person name="Wels M."/>
            <person name="Polka J."/>
            <person name="Chervaux C."/>
            <person name="Brisse S."/>
            <person name="Boekhorst J."/>
            <person name="van Hylckama Vlieg J.E."/>
            <person name="Siezen R.J."/>
        </authorList>
    </citation>
    <scope>NUCLEOTIDE SEQUENCE [LARGE SCALE GENOMIC DNA]</scope>
    <source>
        <strain evidence="2 3">Lpp123</strain>
    </source>
</reference>
<evidence type="ECO:0000313" key="2">
    <source>
        <dbReference type="EMBL" id="EPC57132.1"/>
    </source>
</evidence>
<dbReference type="Pfam" id="PF01938">
    <property type="entry name" value="TRAM"/>
    <property type="match status" value="1"/>
</dbReference>
<name>A0A829GIK0_LACPA</name>
<sequence length="58" mass="6430">MTNLAQPAVTKNQDLEVTIQDLTYEGMGVAKVDGFPLFIEDALPGEKMQVHVLKTQKQ</sequence>
<comment type="caution">
    <text evidence="2">The sequence shown here is derived from an EMBL/GenBank/DDBJ whole genome shotgun (WGS) entry which is preliminary data.</text>
</comment>
<evidence type="ECO:0000259" key="1">
    <source>
        <dbReference type="PROSITE" id="PS50926"/>
    </source>
</evidence>
<dbReference type="InterPro" id="IPR012340">
    <property type="entry name" value="NA-bd_OB-fold"/>
</dbReference>
<gene>
    <name evidence="2" type="ORF">Lpp123_04139</name>
</gene>
<dbReference type="PROSITE" id="PS50926">
    <property type="entry name" value="TRAM"/>
    <property type="match status" value="1"/>
</dbReference>
<keyword evidence="2" id="KW-0489">Methyltransferase</keyword>
<dbReference type="GO" id="GO:0032259">
    <property type="term" value="P:methylation"/>
    <property type="evidence" value="ECO:0007669"/>
    <property type="project" value="UniProtKB-KW"/>
</dbReference>
<dbReference type="InterPro" id="IPR002792">
    <property type="entry name" value="TRAM_dom"/>
</dbReference>